<gene>
    <name evidence="2" type="ORF">B0H16DRAFT_1687906</name>
</gene>
<feature type="region of interest" description="Disordered" evidence="1">
    <location>
        <begin position="126"/>
        <end position="145"/>
    </location>
</feature>
<accession>A0AAD7JF70</accession>
<name>A0AAD7JF70_9AGAR</name>
<evidence type="ECO:0000256" key="1">
    <source>
        <dbReference type="SAM" id="MobiDB-lite"/>
    </source>
</evidence>
<reference evidence="2" key="1">
    <citation type="submission" date="2023-03" db="EMBL/GenBank/DDBJ databases">
        <title>Massive genome expansion in bonnet fungi (Mycena s.s.) driven by repeated elements and novel gene families across ecological guilds.</title>
        <authorList>
            <consortium name="Lawrence Berkeley National Laboratory"/>
            <person name="Harder C.B."/>
            <person name="Miyauchi S."/>
            <person name="Viragh M."/>
            <person name="Kuo A."/>
            <person name="Thoen E."/>
            <person name="Andreopoulos B."/>
            <person name="Lu D."/>
            <person name="Skrede I."/>
            <person name="Drula E."/>
            <person name="Henrissat B."/>
            <person name="Morin E."/>
            <person name="Kohler A."/>
            <person name="Barry K."/>
            <person name="LaButti K."/>
            <person name="Morin E."/>
            <person name="Salamov A."/>
            <person name="Lipzen A."/>
            <person name="Mereny Z."/>
            <person name="Hegedus B."/>
            <person name="Baldrian P."/>
            <person name="Stursova M."/>
            <person name="Weitz H."/>
            <person name="Taylor A."/>
            <person name="Grigoriev I.V."/>
            <person name="Nagy L.G."/>
            <person name="Martin F."/>
            <person name="Kauserud H."/>
        </authorList>
    </citation>
    <scope>NUCLEOTIDE SEQUENCE</scope>
    <source>
        <strain evidence="2">CBHHK182m</strain>
    </source>
</reference>
<evidence type="ECO:0000313" key="2">
    <source>
        <dbReference type="EMBL" id="KAJ7763394.1"/>
    </source>
</evidence>
<organism evidence="2 3">
    <name type="scientific">Mycena metata</name>
    <dbReference type="NCBI Taxonomy" id="1033252"/>
    <lineage>
        <taxon>Eukaryota</taxon>
        <taxon>Fungi</taxon>
        <taxon>Dikarya</taxon>
        <taxon>Basidiomycota</taxon>
        <taxon>Agaricomycotina</taxon>
        <taxon>Agaricomycetes</taxon>
        <taxon>Agaricomycetidae</taxon>
        <taxon>Agaricales</taxon>
        <taxon>Marasmiineae</taxon>
        <taxon>Mycenaceae</taxon>
        <taxon>Mycena</taxon>
    </lineage>
</organism>
<evidence type="ECO:0000313" key="3">
    <source>
        <dbReference type="Proteomes" id="UP001215598"/>
    </source>
</evidence>
<keyword evidence="3" id="KW-1185">Reference proteome</keyword>
<sequence>MSIPRPSVVGVFLPQLILSARRRHTKCGRAYRWQGEATGFWLRQRSYLIKGNPASSVSATVCDVMVMRGKPDRSVLVTNNKACGDAGAPEVEKYSPRWNKGPKARDFCYNKVAGFGTMYTPNAREIMEHSDSRSSARKRLKNEST</sequence>
<dbReference type="EMBL" id="JARKIB010000030">
    <property type="protein sequence ID" value="KAJ7763394.1"/>
    <property type="molecule type" value="Genomic_DNA"/>
</dbReference>
<comment type="caution">
    <text evidence="2">The sequence shown here is derived from an EMBL/GenBank/DDBJ whole genome shotgun (WGS) entry which is preliminary data.</text>
</comment>
<dbReference type="AlphaFoldDB" id="A0AAD7JF70"/>
<feature type="compositionally biased region" description="Basic residues" evidence="1">
    <location>
        <begin position="135"/>
        <end position="145"/>
    </location>
</feature>
<dbReference type="Proteomes" id="UP001215598">
    <property type="component" value="Unassembled WGS sequence"/>
</dbReference>
<proteinExistence type="predicted"/>
<protein>
    <submittedName>
        <fullName evidence="2">Uncharacterized protein</fullName>
    </submittedName>
</protein>